<dbReference type="RefSeq" id="WP_080065211.1">
    <property type="nucleotide sequence ID" value="NZ_MZGX01000018.1"/>
</dbReference>
<comment type="caution">
    <text evidence="1">The sequence shown here is derived from an EMBL/GenBank/DDBJ whole genome shotgun (WGS) entry which is preliminary data.</text>
</comment>
<dbReference type="OrthoDB" id="2082094at2"/>
<evidence type="ECO:0000313" key="1">
    <source>
        <dbReference type="EMBL" id="OPX43411.1"/>
    </source>
</evidence>
<name>A0A1V4SJI7_RUMHU</name>
<protein>
    <recommendedName>
        <fullName evidence="3">Copper amine oxidase-like N-terminal domain-containing protein</fullName>
    </recommendedName>
</protein>
<evidence type="ECO:0008006" key="3">
    <source>
        <dbReference type="Google" id="ProtNLM"/>
    </source>
</evidence>
<sequence>MNKSRKSLIMIIAAVAVLSMGIGAAGTATIIKAELNKTVAISVNGKAFQPTNSAGARLYPLTYNGVNYVPVNDFAKVLGASVTSKGTAVTVTSAKTAPAGSTSTTLNGKVATVEYDKNKQSTWIKFSNIKFSTKTSGSMTYYLVAMDVTNRATTTIEVSTAGDVGLMDKNDRSLSTVIGISESTRCTLKPGETATIYKGFSATSLDSLAYIRYYPLSAPKGDSAKVYTVD</sequence>
<proteinExistence type="predicted"/>
<dbReference type="Proteomes" id="UP000191554">
    <property type="component" value="Unassembled WGS sequence"/>
</dbReference>
<evidence type="ECO:0000313" key="2">
    <source>
        <dbReference type="Proteomes" id="UP000191554"/>
    </source>
</evidence>
<reference evidence="1 2" key="1">
    <citation type="submission" date="2017-03" db="EMBL/GenBank/DDBJ databases">
        <title>Genome sequence of Clostridium hungatei DSM 14427.</title>
        <authorList>
            <person name="Poehlein A."/>
            <person name="Daniel R."/>
        </authorList>
    </citation>
    <scope>NUCLEOTIDE SEQUENCE [LARGE SCALE GENOMIC DNA]</scope>
    <source>
        <strain evidence="1 2">DSM 14427</strain>
    </source>
</reference>
<dbReference type="STRING" id="48256.CLHUN_27560"/>
<organism evidence="1 2">
    <name type="scientific">Ruminiclostridium hungatei</name>
    <name type="common">Clostridium hungatei</name>
    <dbReference type="NCBI Taxonomy" id="48256"/>
    <lineage>
        <taxon>Bacteria</taxon>
        <taxon>Bacillati</taxon>
        <taxon>Bacillota</taxon>
        <taxon>Clostridia</taxon>
        <taxon>Eubacteriales</taxon>
        <taxon>Oscillospiraceae</taxon>
        <taxon>Ruminiclostridium</taxon>
    </lineage>
</organism>
<dbReference type="AlphaFoldDB" id="A0A1V4SJI7"/>
<dbReference type="EMBL" id="MZGX01000018">
    <property type="protein sequence ID" value="OPX43411.1"/>
    <property type="molecule type" value="Genomic_DNA"/>
</dbReference>
<gene>
    <name evidence="1" type="ORF">CLHUN_27560</name>
</gene>
<accession>A0A1V4SJI7</accession>
<keyword evidence="2" id="KW-1185">Reference proteome</keyword>